<accession>A0AAD6RHH2</accession>
<feature type="region of interest" description="Disordered" evidence="1">
    <location>
        <begin position="1"/>
        <end position="27"/>
    </location>
</feature>
<protein>
    <submittedName>
        <fullName evidence="2">Uncharacterized protein</fullName>
    </submittedName>
</protein>
<evidence type="ECO:0000313" key="2">
    <source>
        <dbReference type="EMBL" id="KAJ7009118.1"/>
    </source>
</evidence>
<evidence type="ECO:0000313" key="3">
    <source>
        <dbReference type="Proteomes" id="UP001164929"/>
    </source>
</evidence>
<dbReference type="AlphaFoldDB" id="A0AAD6RHH2"/>
<dbReference type="EMBL" id="JAQIZT010000002">
    <property type="protein sequence ID" value="KAJ7009118.1"/>
    <property type="molecule type" value="Genomic_DNA"/>
</dbReference>
<sequence>MSIKTIKDAPDDKDIHDPSTPEEIKENTSSSLRIFCMAATLKQRFFHGEKEEKDSDNQSGIEGLAAKASLAVPTPKTIQSNPIRHGLIASLLDFTQVSRRLVSLILHHLLLVGRFQRAAESAAMSDQRFYWIFACTVNSG</sequence>
<proteinExistence type="predicted"/>
<keyword evidence="3" id="KW-1185">Reference proteome</keyword>
<dbReference type="Proteomes" id="UP001164929">
    <property type="component" value="Chromosome 2"/>
</dbReference>
<name>A0AAD6RHH2_9ROSI</name>
<feature type="compositionally biased region" description="Basic and acidic residues" evidence="1">
    <location>
        <begin position="1"/>
        <end position="26"/>
    </location>
</feature>
<organism evidence="2 3">
    <name type="scientific">Populus alba x Populus x berolinensis</name>
    <dbReference type="NCBI Taxonomy" id="444605"/>
    <lineage>
        <taxon>Eukaryota</taxon>
        <taxon>Viridiplantae</taxon>
        <taxon>Streptophyta</taxon>
        <taxon>Embryophyta</taxon>
        <taxon>Tracheophyta</taxon>
        <taxon>Spermatophyta</taxon>
        <taxon>Magnoliopsida</taxon>
        <taxon>eudicotyledons</taxon>
        <taxon>Gunneridae</taxon>
        <taxon>Pentapetalae</taxon>
        <taxon>rosids</taxon>
        <taxon>fabids</taxon>
        <taxon>Malpighiales</taxon>
        <taxon>Salicaceae</taxon>
        <taxon>Saliceae</taxon>
        <taxon>Populus</taxon>
    </lineage>
</organism>
<reference evidence="2" key="1">
    <citation type="journal article" date="2023" name="Mol. Ecol. Resour.">
        <title>Chromosome-level genome assembly of a triploid poplar Populus alba 'Berolinensis'.</title>
        <authorList>
            <person name="Chen S."/>
            <person name="Yu Y."/>
            <person name="Wang X."/>
            <person name="Wang S."/>
            <person name="Zhang T."/>
            <person name="Zhou Y."/>
            <person name="He R."/>
            <person name="Meng N."/>
            <person name="Wang Y."/>
            <person name="Liu W."/>
            <person name="Liu Z."/>
            <person name="Liu J."/>
            <person name="Guo Q."/>
            <person name="Huang H."/>
            <person name="Sederoff R.R."/>
            <person name="Wang G."/>
            <person name="Qu G."/>
            <person name="Chen S."/>
        </authorList>
    </citation>
    <scope>NUCLEOTIDE SEQUENCE</scope>
    <source>
        <strain evidence="2">SC-2020</strain>
    </source>
</reference>
<comment type="caution">
    <text evidence="2">The sequence shown here is derived from an EMBL/GenBank/DDBJ whole genome shotgun (WGS) entry which is preliminary data.</text>
</comment>
<gene>
    <name evidence="2" type="ORF">NC653_007685</name>
</gene>
<evidence type="ECO:0000256" key="1">
    <source>
        <dbReference type="SAM" id="MobiDB-lite"/>
    </source>
</evidence>